<comment type="caution">
    <text evidence="1">The sequence shown here is derived from an EMBL/GenBank/DDBJ whole genome shotgun (WGS) entry which is preliminary data.</text>
</comment>
<sequence>MRLCVLDLDGSVAAQPPLLARVAAGMACHADLRDLAPRLRLAASRSAIRAFLERLEQVMDSGPGPEVIFYGSGDFHHLTAAFLLRRKMPVTVIHLDNHPDWVTFPATFNCGAWVNRALENANVAKVITIGPCSDDLAWPQLKGANLAAIAARRLEVYPWRHPPSRLVPALPRPKGLPAVGHRLHWHTVGGAAWTGFVADLSRRIPTRDVWITIDKDVFAPDEVVTNWDQGEMRLAHAMALVREVAERHAIIGVDVCGDYSPPRLGDPWRRVLAFLDRSCRPLVTQPHEALNADANAQLLRLFDDVLA</sequence>
<dbReference type="Proteomes" id="UP001238467">
    <property type="component" value="Unassembled WGS sequence"/>
</dbReference>
<dbReference type="RefSeq" id="WP_307063570.1">
    <property type="nucleotide sequence ID" value="NZ_JAUSUH010000012.1"/>
</dbReference>
<evidence type="ECO:0000313" key="1">
    <source>
        <dbReference type="EMBL" id="MDQ0349664.1"/>
    </source>
</evidence>
<dbReference type="SUPFAM" id="SSF52768">
    <property type="entry name" value="Arginase/deacetylase"/>
    <property type="match status" value="1"/>
</dbReference>
<gene>
    <name evidence="1" type="ORF">J2S76_004115</name>
</gene>
<proteinExistence type="predicted"/>
<dbReference type="Gene3D" id="3.40.800.10">
    <property type="entry name" value="Ureohydrolase domain"/>
    <property type="match status" value="1"/>
</dbReference>
<protein>
    <submittedName>
        <fullName evidence="1">Arginase family enzyme</fullName>
    </submittedName>
</protein>
<keyword evidence="2" id="KW-1185">Reference proteome</keyword>
<dbReference type="EMBL" id="JAUSUH010000012">
    <property type="protein sequence ID" value="MDQ0349664.1"/>
    <property type="molecule type" value="Genomic_DNA"/>
</dbReference>
<dbReference type="InterPro" id="IPR023696">
    <property type="entry name" value="Ureohydrolase_dom_sf"/>
</dbReference>
<accession>A0ABU0DML9</accession>
<evidence type="ECO:0000313" key="2">
    <source>
        <dbReference type="Proteomes" id="UP001238467"/>
    </source>
</evidence>
<name>A0ABU0DML9_9HYPH</name>
<reference evidence="1 2" key="1">
    <citation type="submission" date="2023-07" db="EMBL/GenBank/DDBJ databases">
        <title>Genomic Encyclopedia of Type Strains, Phase IV (KMG-IV): sequencing the most valuable type-strain genomes for metagenomic binning, comparative biology and taxonomic classification.</title>
        <authorList>
            <person name="Goeker M."/>
        </authorList>
    </citation>
    <scope>NUCLEOTIDE SEQUENCE [LARGE SCALE GENOMIC DNA]</scope>
    <source>
        <strain evidence="1 2">DSM 1277</strain>
    </source>
</reference>
<organism evidence="1 2">
    <name type="scientific">Ancylobacter vacuolatus</name>
    <dbReference type="NCBI Taxonomy" id="223389"/>
    <lineage>
        <taxon>Bacteria</taxon>
        <taxon>Pseudomonadati</taxon>
        <taxon>Pseudomonadota</taxon>
        <taxon>Alphaproteobacteria</taxon>
        <taxon>Hyphomicrobiales</taxon>
        <taxon>Xanthobacteraceae</taxon>
        <taxon>Ancylobacter</taxon>
    </lineage>
</organism>